<dbReference type="InterPro" id="IPR009506">
    <property type="entry name" value="YjiS-like"/>
</dbReference>
<proteinExistence type="predicted"/>
<dbReference type="Pfam" id="PF06568">
    <property type="entry name" value="YjiS-like"/>
    <property type="match status" value="1"/>
</dbReference>
<organism evidence="2 3">
    <name type="scientific">Serratia surfactantfaciens</name>
    <dbReference type="NCBI Taxonomy" id="2741499"/>
    <lineage>
        <taxon>Bacteria</taxon>
        <taxon>Pseudomonadati</taxon>
        <taxon>Pseudomonadota</taxon>
        <taxon>Gammaproteobacteria</taxon>
        <taxon>Enterobacterales</taxon>
        <taxon>Yersiniaceae</taxon>
        <taxon>Serratia</taxon>
    </lineage>
</organism>
<evidence type="ECO:0000259" key="1">
    <source>
        <dbReference type="Pfam" id="PF06568"/>
    </source>
</evidence>
<gene>
    <name evidence="2" type="ORF">I5U16_03465</name>
</gene>
<accession>A0ABS0LVG3</accession>
<evidence type="ECO:0000313" key="2">
    <source>
        <dbReference type="EMBL" id="MBH1919208.1"/>
    </source>
</evidence>
<keyword evidence="3" id="KW-1185">Reference proteome</keyword>
<protein>
    <submittedName>
        <fullName evidence="2">DUF1127 domain-containing protein</fullName>
    </submittedName>
</protein>
<name>A0ABS0LVG3_9GAMM</name>
<sequence length="63" mass="7640">MMTVLSIVKAAMPRRTWLSRWRLYQLRQRTRRELLLLNDRQLADIGLTRADARREGDKPFWRG</sequence>
<comment type="caution">
    <text evidence="2">The sequence shown here is derived from an EMBL/GenBank/DDBJ whole genome shotgun (WGS) entry which is preliminary data.</text>
</comment>
<reference evidence="2 3" key="1">
    <citation type="submission" date="2020-11" db="EMBL/GenBank/DDBJ databases">
        <title>Enhanced detection system for hospital associated transmission using whole genome sequencing surveillance.</title>
        <authorList>
            <person name="Harrison L.H."/>
            <person name="Van Tyne D."/>
            <person name="Marsh J.W."/>
            <person name="Griffith M.P."/>
            <person name="Snyder D.J."/>
            <person name="Cooper V.S."/>
            <person name="Mustapha M."/>
        </authorList>
    </citation>
    <scope>NUCLEOTIDE SEQUENCE [LARGE SCALE GENOMIC DNA]</scope>
    <source>
        <strain evidence="2 3">SER00227</strain>
    </source>
</reference>
<dbReference type="EMBL" id="JADUMB010000001">
    <property type="protein sequence ID" value="MBH1919208.1"/>
    <property type="molecule type" value="Genomic_DNA"/>
</dbReference>
<feature type="domain" description="YjiS-like" evidence="1">
    <location>
        <begin position="19"/>
        <end position="53"/>
    </location>
</feature>
<dbReference type="Proteomes" id="UP000635335">
    <property type="component" value="Unassembled WGS sequence"/>
</dbReference>
<evidence type="ECO:0000313" key="3">
    <source>
        <dbReference type="Proteomes" id="UP000635335"/>
    </source>
</evidence>